<keyword evidence="2" id="KW-1185">Reference proteome</keyword>
<dbReference type="AlphaFoldDB" id="K6YGL2"/>
<evidence type="ECO:0000313" key="2">
    <source>
        <dbReference type="Proteomes" id="UP000006322"/>
    </source>
</evidence>
<reference evidence="2" key="1">
    <citation type="journal article" date="2014" name="Environ. Microbiol.">
        <title>Comparative genomics of the marine bacterial genus Glaciecola reveals the high degree of genomic diversity and genomic characteristic for cold adaptation.</title>
        <authorList>
            <person name="Qin Q.L."/>
            <person name="Xie B.B."/>
            <person name="Yu Y."/>
            <person name="Shu Y.L."/>
            <person name="Rong J.C."/>
            <person name="Zhang Y.J."/>
            <person name="Zhao D.L."/>
            <person name="Chen X.L."/>
            <person name="Zhang X.Y."/>
            <person name="Chen B."/>
            <person name="Zhou B.C."/>
            <person name="Zhang Y.Z."/>
        </authorList>
    </citation>
    <scope>NUCLEOTIDE SEQUENCE [LARGE SCALE GENOMIC DNA]</scope>
    <source>
        <strain evidence="2">LMG 21857</strain>
    </source>
</reference>
<protein>
    <submittedName>
        <fullName evidence="1">Uncharacterized protein</fullName>
    </submittedName>
</protein>
<comment type="caution">
    <text evidence="1">The sequence shown here is derived from an EMBL/GenBank/DDBJ whole genome shotgun (WGS) entry which is preliminary data.</text>
</comment>
<dbReference type="RefSeq" id="WP_007103658.1">
    <property type="nucleotide sequence ID" value="NZ_BAER01000023.1"/>
</dbReference>
<accession>K6YGL2</accession>
<organism evidence="1 2">
    <name type="scientific">Paraglaciecola polaris LMG 21857</name>
    <dbReference type="NCBI Taxonomy" id="1129793"/>
    <lineage>
        <taxon>Bacteria</taxon>
        <taxon>Pseudomonadati</taxon>
        <taxon>Pseudomonadota</taxon>
        <taxon>Gammaproteobacteria</taxon>
        <taxon>Alteromonadales</taxon>
        <taxon>Alteromonadaceae</taxon>
        <taxon>Paraglaciecola</taxon>
    </lineage>
</organism>
<evidence type="ECO:0000313" key="1">
    <source>
        <dbReference type="EMBL" id="GAC31854.1"/>
    </source>
</evidence>
<dbReference type="Proteomes" id="UP000006322">
    <property type="component" value="Unassembled WGS sequence"/>
</dbReference>
<dbReference type="EMBL" id="BAER01000023">
    <property type="protein sequence ID" value="GAC31854.1"/>
    <property type="molecule type" value="Genomic_DNA"/>
</dbReference>
<sequence>MNKLTAAEARTISGVNSLGSKAILGSVNRSIKKSAESREATTVKAFPKFRVQDGAVKAAVSLLEQDGFSVKVNDTNETIKITVSWA</sequence>
<proteinExistence type="predicted"/>
<gene>
    <name evidence="1" type="ORF">GPLA_0938</name>
</gene>
<name>K6YGL2_9ALTE</name>